<dbReference type="KEGG" id="bmx:BMS_1799"/>
<dbReference type="PATRIC" id="fig|862908.3.peg.1707"/>
<dbReference type="STRING" id="862908.BMS_1799"/>
<protein>
    <recommendedName>
        <fullName evidence="3">p-aminobenzoate N-oxygenase AurF</fullName>
    </recommendedName>
</protein>
<dbReference type="HOGENOM" id="CLU_632829_0_0_7"/>
<dbReference type="eggNOG" id="ENOG502Z8S0">
    <property type="taxonomic scope" value="Bacteria"/>
</dbReference>
<evidence type="ECO:0000313" key="2">
    <source>
        <dbReference type="Proteomes" id="UP000008963"/>
    </source>
</evidence>
<keyword evidence="2" id="KW-1185">Reference proteome</keyword>
<dbReference type="Proteomes" id="UP000008963">
    <property type="component" value="Chromosome"/>
</dbReference>
<dbReference type="AlphaFoldDB" id="E1X1W3"/>
<name>E1X1W3_HALMS</name>
<proteinExistence type="predicted"/>
<evidence type="ECO:0008006" key="3">
    <source>
        <dbReference type="Google" id="ProtNLM"/>
    </source>
</evidence>
<organism evidence="1 2">
    <name type="scientific">Halobacteriovorax marinus (strain ATCC BAA-682 / DSM 15412 / SJ)</name>
    <name type="common">Bacteriovorax marinus</name>
    <dbReference type="NCBI Taxonomy" id="862908"/>
    <lineage>
        <taxon>Bacteria</taxon>
        <taxon>Pseudomonadati</taxon>
        <taxon>Bdellovibrionota</taxon>
        <taxon>Bacteriovoracia</taxon>
        <taxon>Bacteriovoracales</taxon>
        <taxon>Halobacteriovoraceae</taxon>
        <taxon>Halobacteriovorax</taxon>
    </lineage>
</organism>
<dbReference type="RefSeq" id="WP_014244404.1">
    <property type="nucleotide sequence ID" value="NC_016620.1"/>
</dbReference>
<sequence length="398" mass="46604">MRKKLYQREHNTLAEDKLTVKKLEFNHRKNKEQDHTELLDSSAKSFNYQDCKGEYWNPEKFSLLYGTPLWDQASANERVLLNQIYWVAYYAQIISAEIATIFFNQTAAAGLFGLEDFRLVCETLDFESMQERAHIDAFKVIGEQFEEEVFGERIFTYPMRPYFYETMIFQKTNMIKKFWKSIQLRSYSLLSSGNAFIGCQYLTVRGLRTLNGKIVQHQLSKYYTDHEDKENAPIPSKVSYYHFMDESYHFNSSNIIGSDIIKNLKKPTAFESFIANLGIKGTLKDHSNFNISVNGIFWYEPAIFETLLKLLTTKVFGMSEKDAIHILKECFTKENQGIVEAFETHQTALESYRNYLSNIEYVSKSNKNGGAMNKTSIENYLTENRRQFFEFERKKNVA</sequence>
<reference evidence="2" key="1">
    <citation type="journal article" date="2013" name="ISME J.">
        <title>A small predatory core genome in the divergent marine Bacteriovorax marinus SJ and the terrestrial Bdellovibrio bacteriovorus.</title>
        <authorList>
            <person name="Crossman L.C."/>
            <person name="Chen H."/>
            <person name="Cerdeno-Tarraga A.M."/>
            <person name="Brooks K."/>
            <person name="Quail M.A."/>
            <person name="Pineiro S.A."/>
            <person name="Hobley L."/>
            <person name="Sockett R.E."/>
            <person name="Bentley S.D."/>
            <person name="Parkhill J."/>
            <person name="Williams H.N."/>
            <person name="Stine O.C."/>
        </authorList>
    </citation>
    <scope>NUCLEOTIDE SEQUENCE [LARGE SCALE GENOMIC DNA]</scope>
    <source>
        <strain evidence="2">ATCC BAA-682 / DSM 15412 / SJ</strain>
    </source>
</reference>
<dbReference type="EMBL" id="FQ312005">
    <property type="protein sequence ID" value="CBW26623.1"/>
    <property type="molecule type" value="Genomic_DNA"/>
</dbReference>
<evidence type="ECO:0000313" key="1">
    <source>
        <dbReference type="EMBL" id="CBW26623.1"/>
    </source>
</evidence>
<accession>E1X1W3</accession>
<gene>
    <name evidence="1" type="ordered locus">BMS_1799</name>
</gene>